<name>A0A1Q8ZSF6_9HYPH</name>
<comment type="caution">
    <text evidence="1">The sequence shown here is derived from an EMBL/GenBank/DDBJ whole genome shotgun (WGS) entry which is preliminary data.</text>
</comment>
<sequence length="67" mass="7912">MIYFEMKSYITFESGKDDSKAVFTAPRLFPSNGRMGWGEQVRETQFLQTTELKWAIRVVVKSYVRKQ</sequence>
<evidence type="ECO:0000313" key="1">
    <source>
        <dbReference type="EMBL" id="OLP44922.1"/>
    </source>
</evidence>
<keyword evidence="2" id="KW-1185">Reference proteome</keyword>
<reference evidence="1 2" key="1">
    <citation type="submission" date="2016-09" db="EMBL/GenBank/DDBJ databases">
        <title>Rhizobium oryziradicis sp. nov., isolated from the root of rice.</title>
        <authorList>
            <person name="Zhao J."/>
            <person name="Zhang X."/>
        </authorList>
    </citation>
    <scope>NUCLEOTIDE SEQUENCE [LARGE SCALE GENOMIC DNA]</scope>
    <source>
        <strain evidence="1 2">N19</strain>
    </source>
</reference>
<protein>
    <submittedName>
        <fullName evidence="1">Uncharacterized protein</fullName>
    </submittedName>
</protein>
<organism evidence="1 2">
    <name type="scientific">Rhizobium oryziradicis</name>
    <dbReference type="NCBI Taxonomy" id="1867956"/>
    <lineage>
        <taxon>Bacteria</taxon>
        <taxon>Pseudomonadati</taxon>
        <taxon>Pseudomonadota</taxon>
        <taxon>Alphaproteobacteria</taxon>
        <taxon>Hyphomicrobiales</taxon>
        <taxon>Rhizobiaceae</taxon>
        <taxon>Rhizobium/Agrobacterium group</taxon>
        <taxon>Rhizobium</taxon>
    </lineage>
</organism>
<dbReference type="Proteomes" id="UP000186894">
    <property type="component" value="Unassembled WGS sequence"/>
</dbReference>
<dbReference type="AlphaFoldDB" id="A0A1Q8ZSF6"/>
<proteinExistence type="predicted"/>
<accession>A0A1Q8ZSF6</accession>
<gene>
    <name evidence="1" type="ORF">BJF95_04905</name>
</gene>
<evidence type="ECO:0000313" key="2">
    <source>
        <dbReference type="Proteomes" id="UP000186894"/>
    </source>
</evidence>
<dbReference type="STRING" id="1867956.BJF95_04905"/>
<dbReference type="EMBL" id="MKIM01000026">
    <property type="protein sequence ID" value="OLP44922.1"/>
    <property type="molecule type" value="Genomic_DNA"/>
</dbReference>